<dbReference type="OrthoDB" id="10280684at2759"/>
<dbReference type="Gene3D" id="1.20.1070.10">
    <property type="entry name" value="Rhodopsin 7-helix transmembrane proteins"/>
    <property type="match status" value="1"/>
</dbReference>
<evidence type="ECO:0000313" key="6">
    <source>
        <dbReference type="WBParaSite" id="TREG1_99480.1"/>
    </source>
</evidence>
<reference evidence="5" key="1">
    <citation type="submission" date="2022-06" db="EMBL/GenBank/DDBJ databases">
        <authorList>
            <person name="Berger JAMES D."/>
            <person name="Berger JAMES D."/>
        </authorList>
    </citation>
    <scope>NUCLEOTIDE SEQUENCE [LARGE SCALE GENOMIC DNA]</scope>
</reference>
<dbReference type="Proteomes" id="UP000050795">
    <property type="component" value="Unassembled WGS sequence"/>
</dbReference>
<proteinExistence type="predicted"/>
<accession>A0A183W3Y5</accession>
<evidence type="ECO:0000256" key="3">
    <source>
        <dbReference type="ARBA" id="ARBA00022989"/>
    </source>
</evidence>
<keyword evidence="3" id="KW-1133">Transmembrane helix</keyword>
<evidence type="ECO:0000256" key="2">
    <source>
        <dbReference type="ARBA" id="ARBA00022692"/>
    </source>
</evidence>
<dbReference type="GO" id="GO:0016020">
    <property type="term" value="C:membrane"/>
    <property type="evidence" value="ECO:0007669"/>
    <property type="project" value="UniProtKB-SubCell"/>
</dbReference>
<dbReference type="WBParaSite" id="TREG1_99480.1">
    <property type="protein sequence ID" value="TREG1_99480.1"/>
    <property type="gene ID" value="TREG1_99480"/>
</dbReference>
<sequence length="280" mass="32815">MEFYILCVGLLGNVLALIIFSKTLVDHSIKSRFSVGIGVVQTFLDLLACLANLMNSFLPKSYLEKSQLLSNIMRTRLIYWAIMNYRGLSIVCSACGRYNNMIRPFFSRTYCIQLIVAIILGTLVNCMSLYCLYTLHADWIECSDLCSTCEYRPEVVIAAFSAICGFVYRFLFPLTVCFYAYTRLISICENINDIKMQRAVGDLKRMRFLDGWFYMFCLILHEVYFVLNFFTTKRYLNEKTQFYQILLLITYLYPCVHPFLSIIMYQRFRDPLVALFRKNK</sequence>
<evidence type="ECO:0000313" key="5">
    <source>
        <dbReference type="Proteomes" id="UP000050795"/>
    </source>
</evidence>
<keyword evidence="5" id="KW-1185">Reference proteome</keyword>
<dbReference type="SUPFAM" id="SSF81321">
    <property type="entry name" value="Family A G protein-coupled receptor-like"/>
    <property type="match status" value="1"/>
</dbReference>
<dbReference type="PRINTS" id="PR00237">
    <property type="entry name" value="GPCRRHODOPSN"/>
</dbReference>
<dbReference type="GO" id="GO:0004930">
    <property type="term" value="F:G protein-coupled receptor activity"/>
    <property type="evidence" value="ECO:0007669"/>
    <property type="project" value="InterPro"/>
</dbReference>
<evidence type="ECO:0000256" key="1">
    <source>
        <dbReference type="ARBA" id="ARBA00004370"/>
    </source>
</evidence>
<dbReference type="InterPro" id="IPR000276">
    <property type="entry name" value="GPCR_Rhodpsn"/>
</dbReference>
<comment type="subcellular location">
    <subcellularLocation>
        <location evidence="1">Membrane</location>
    </subcellularLocation>
</comment>
<reference evidence="6" key="2">
    <citation type="submission" date="2023-11" db="UniProtKB">
        <authorList>
            <consortium name="WormBaseParasite"/>
        </authorList>
    </citation>
    <scope>IDENTIFICATION</scope>
</reference>
<name>A0A183W3Y5_TRIRE</name>
<protein>
    <submittedName>
        <fullName evidence="6">G_PROTEIN_RECEP_F1_2 domain-containing protein</fullName>
    </submittedName>
</protein>
<organism evidence="5 6">
    <name type="scientific">Trichobilharzia regenti</name>
    <name type="common">Nasal bird schistosome</name>
    <dbReference type="NCBI Taxonomy" id="157069"/>
    <lineage>
        <taxon>Eukaryota</taxon>
        <taxon>Metazoa</taxon>
        <taxon>Spiralia</taxon>
        <taxon>Lophotrochozoa</taxon>
        <taxon>Platyhelminthes</taxon>
        <taxon>Trematoda</taxon>
        <taxon>Digenea</taxon>
        <taxon>Strigeidida</taxon>
        <taxon>Schistosomatoidea</taxon>
        <taxon>Schistosomatidae</taxon>
        <taxon>Trichobilharzia</taxon>
    </lineage>
</organism>
<keyword evidence="4" id="KW-0472">Membrane</keyword>
<dbReference type="AlphaFoldDB" id="A0A183W3Y5"/>
<keyword evidence="2" id="KW-0812">Transmembrane</keyword>
<evidence type="ECO:0000256" key="4">
    <source>
        <dbReference type="ARBA" id="ARBA00023136"/>
    </source>
</evidence>